<dbReference type="Pfam" id="PF13442">
    <property type="entry name" value="Cytochrome_CBB3"/>
    <property type="match status" value="1"/>
</dbReference>
<evidence type="ECO:0000256" key="3">
    <source>
        <dbReference type="ARBA" id="ARBA00022723"/>
    </source>
</evidence>
<dbReference type="InterPro" id="IPR002324">
    <property type="entry name" value="Cyt_c_ID"/>
</dbReference>
<evidence type="ECO:0000259" key="9">
    <source>
        <dbReference type="PROSITE" id="PS51007"/>
    </source>
</evidence>
<feature type="chain" id="PRO_5046742386" evidence="8">
    <location>
        <begin position="26"/>
        <end position="358"/>
    </location>
</feature>
<gene>
    <name evidence="10" type="ORF">LNV07_23280</name>
</gene>
<keyword evidence="5 6" id="KW-0408">Iron</keyword>
<reference evidence="10 11" key="1">
    <citation type="submission" date="2021-11" db="EMBL/GenBank/DDBJ databases">
        <authorList>
            <person name="Liang Q."/>
            <person name="Mou H."/>
            <person name="Liu Z."/>
        </authorList>
    </citation>
    <scope>NUCLEOTIDE SEQUENCE [LARGE SCALE GENOMIC DNA]</scope>
    <source>
        <strain evidence="10 11">CHU3</strain>
    </source>
</reference>
<evidence type="ECO:0000313" key="11">
    <source>
        <dbReference type="Proteomes" id="UP001209701"/>
    </source>
</evidence>
<protein>
    <submittedName>
        <fullName evidence="10">C-type cytochrome</fullName>
    </submittedName>
</protein>
<keyword evidence="11" id="KW-1185">Reference proteome</keyword>
<name>A0ABT2YLR9_9BURK</name>
<keyword evidence="8" id="KW-0732">Signal</keyword>
<evidence type="ECO:0000256" key="1">
    <source>
        <dbReference type="ARBA" id="ARBA00022448"/>
    </source>
</evidence>
<evidence type="ECO:0000256" key="7">
    <source>
        <dbReference type="SAM" id="MobiDB-lite"/>
    </source>
</evidence>
<dbReference type="EMBL" id="JAJIRN010000012">
    <property type="protein sequence ID" value="MCV2371021.1"/>
    <property type="molecule type" value="Genomic_DNA"/>
</dbReference>
<evidence type="ECO:0000256" key="8">
    <source>
        <dbReference type="SAM" id="SignalP"/>
    </source>
</evidence>
<dbReference type="Pfam" id="PF00034">
    <property type="entry name" value="Cytochrom_C"/>
    <property type="match status" value="1"/>
</dbReference>
<dbReference type="Proteomes" id="UP001209701">
    <property type="component" value="Unassembled WGS sequence"/>
</dbReference>
<sequence>MSSWREFLLASSLLMGLGLSGSAQAQSKTYPGLGRVATAAELSAWDIDVRPDFKGLPPGKGSVAQGMVIWEGKCASCHGVFGESNQVFAPLVGGTTAADIQSGRVARLTDSAFPARTTLMKLANLSTLWDYINRAMPWTAPKSLSADEVYAVTAYLLNLGGIVPDELVLSDRNMHEVQALLPNRHGLHSDHGLWPGAGMGNGGKPDVKATACVKDCAPLPKIASALPDFARNAHGNLAEQNRGVGAQHGVDTSGPGGAPAQAPKRPGSAAKGAGEAAMLLTQKHGCVACHGLENKIVGPGLREIANKYAQRADAVAYLSGKIIAGGAGVWGAIPMPAQTISEADAKTIAEWLATGAEK</sequence>
<feature type="signal peptide" evidence="8">
    <location>
        <begin position="1"/>
        <end position="25"/>
    </location>
</feature>
<evidence type="ECO:0000256" key="4">
    <source>
        <dbReference type="ARBA" id="ARBA00022982"/>
    </source>
</evidence>
<keyword evidence="1" id="KW-0813">Transport</keyword>
<dbReference type="InterPro" id="IPR036909">
    <property type="entry name" value="Cyt_c-like_dom_sf"/>
</dbReference>
<dbReference type="SUPFAM" id="SSF46626">
    <property type="entry name" value="Cytochrome c"/>
    <property type="match status" value="2"/>
</dbReference>
<keyword evidence="4" id="KW-0249">Electron transport</keyword>
<proteinExistence type="predicted"/>
<dbReference type="PANTHER" id="PTHR37823:SF4">
    <property type="entry name" value="MENAQUINOL-CYTOCHROME C REDUCTASE CYTOCHROME B_C SUBUNIT"/>
    <property type="match status" value="1"/>
</dbReference>
<dbReference type="InterPro" id="IPR009056">
    <property type="entry name" value="Cyt_c-like_dom"/>
</dbReference>
<dbReference type="PROSITE" id="PS51007">
    <property type="entry name" value="CYTC"/>
    <property type="match status" value="2"/>
</dbReference>
<organism evidence="10 11">
    <name type="scientific">Roseateles oligotrophus</name>
    <dbReference type="NCBI Taxonomy" id="1769250"/>
    <lineage>
        <taxon>Bacteria</taxon>
        <taxon>Pseudomonadati</taxon>
        <taxon>Pseudomonadota</taxon>
        <taxon>Betaproteobacteria</taxon>
        <taxon>Burkholderiales</taxon>
        <taxon>Sphaerotilaceae</taxon>
        <taxon>Roseateles</taxon>
    </lineage>
</organism>
<dbReference type="PRINTS" id="PR00606">
    <property type="entry name" value="CYTCHROMECID"/>
</dbReference>
<feature type="region of interest" description="Disordered" evidence="7">
    <location>
        <begin position="245"/>
        <end position="272"/>
    </location>
</feature>
<dbReference type="PANTHER" id="PTHR37823">
    <property type="entry name" value="CYTOCHROME C-553-LIKE"/>
    <property type="match status" value="1"/>
</dbReference>
<evidence type="ECO:0000313" key="10">
    <source>
        <dbReference type="EMBL" id="MCV2371021.1"/>
    </source>
</evidence>
<keyword evidence="2 6" id="KW-0349">Heme</keyword>
<evidence type="ECO:0000256" key="5">
    <source>
        <dbReference type="ARBA" id="ARBA00023004"/>
    </source>
</evidence>
<evidence type="ECO:0000256" key="6">
    <source>
        <dbReference type="PROSITE-ProRule" id="PRU00433"/>
    </source>
</evidence>
<dbReference type="InterPro" id="IPR051811">
    <property type="entry name" value="Cytochrome_c550/c551-like"/>
</dbReference>
<feature type="domain" description="Cytochrome c" evidence="9">
    <location>
        <begin position="269"/>
        <end position="356"/>
    </location>
</feature>
<dbReference type="Gene3D" id="1.10.760.10">
    <property type="entry name" value="Cytochrome c-like domain"/>
    <property type="match status" value="2"/>
</dbReference>
<comment type="caution">
    <text evidence="10">The sequence shown here is derived from an EMBL/GenBank/DDBJ whole genome shotgun (WGS) entry which is preliminary data.</text>
</comment>
<dbReference type="RefSeq" id="WP_263573602.1">
    <property type="nucleotide sequence ID" value="NZ_JAJIRN010000012.1"/>
</dbReference>
<feature type="domain" description="Cytochrome c" evidence="9">
    <location>
        <begin position="61"/>
        <end position="160"/>
    </location>
</feature>
<evidence type="ECO:0000256" key="2">
    <source>
        <dbReference type="ARBA" id="ARBA00022617"/>
    </source>
</evidence>
<accession>A0ABT2YLR9</accession>
<keyword evidence="3 6" id="KW-0479">Metal-binding</keyword>